<dbReference type="AlphaFoldDB" id="A0A2T5GDV5"/>
<dbReference type="Proteomes" id="UP000244180">
    <property type="component" value="Unassembled WGS sequence"/>
</dbReference>
<proteinExistence type="predicted"/>
<reference evidence="2 3" key="1">
    <citation type="submission" date="2017-08" db="EMBL/GenBank/DDBJ databases">
        <title>Burning lignite coal seam in the remote Altai Mountains harbors a hydrogen-driven thermophilic microbial community.</title>
        <authorList>
            <person name="Kadnikov V.V."/>
            <person name="Mardanov A.V."/>
            <person name="Ivasenko D."/>
            <person name="Beletsky A.V."/>
            <person name="Karnachuk O.V."/>
            <person name="Ravin N.V."/>
        </authorList>
    </citation>
    <scope>NUCLEOTIDE SEQUENCE [LARGE SCALE GENOMIC DNA]</scope>
    <source>
        <strain evidence="2">AL33</strain>
    </source>
</reference>
<feature type="compositionally biased region" description="Basic and acidic residues" evidence="1">
    <location>
        <begin position="29"/>
        <end position="45"/>
    </location>
</feature>
<comment type="caution">
    <text evidence="2">The sequence shown here is derived from an EMBL/GenBank/DDBJ whole genome shotgun (WGS) entry which is preliminary data.</text>
</comment>
<name>A0A2T5GDV5_HYDSH</name>
<feature type="region of interest" description="Disordered" evidence="1">
    <location>
        <begin position="25"/>
        <end position="54"/>
    </location>
</feature>
<sequence>MPLETVIDGKTKRFSYDGVAHPRVLAGQKRGDQNGLDERKMDPWRTARRSGSAG</sequence>
<evidence type="ECO:0000313" key="2">
    <source>
        <dbReference type="EMBL" id="PTQ54362.1"/>
    </source>
</evidence>
<gene>
    <name evidence="2" type="ORF">HSCHL_0281</name>
</gene>
<dbReference type="EMBL" id="PEBV01000004">
    <property type="protein sequence ID" value="PTQ54362.1"/>
    <property type="molecule type" value="Genomic_DNA"/>
</dbReference>
<protein>
    <submittedName>
        <fullName evidence="2">Uncharacterized protein</fullName>
    </submittedName>
</protein>
<organism evidence="2 3">
    <name type="scientific">Hydrogenibacillus schlegelii</name>
    <name type="common">Bacillus schlegelii</name>
    <dbReference type="NCBI Taxonomy" id="1484"/>
    <lineage>
        <taxon>Bacteria</taxon>
        <taxon>Bacillati</taxon>
        <taxon>Bacillota</taxon>
        <taxon>Bacilli</taxon>
        <taxon>Bacillales</taxon>
        <taxon>Bacillales Family X. Incertae Sedis</taxon>
        <taxon>Hydrogenibacillus</taxon>
    </lineage>
</organism>
<evidence type="ECO:0000256" key="1">
    <source>
        <dbReference type="SAM" id="MobiDB-lite"/>
    </source>
</evidence>
<evidence type="ECO:0000313" key="3">
    <source>
        <dbReference type="Proteomes" id="UP000244180"/>
    </source>
</evidence>
<accession>A0A2T5GDV5</accession>